<dbReference type="EMBL" id="FNFO01000015">
    <property type="protein sequence ID" value="SDM54850.1"/>
    <property type="molecule type" value="Genomic_DNA"/>
</dbReference>
<keyword evidence="3" id="KW-1185">Reference proteome</keyword>
<dbReference type="Proteomes" id="UP000198510">
    <property type="component" value="Unassembled WGS sequence"/>
</dbReference>
<dbReference type="Gene3D" id="3.40.630.30">
    <property type="match status" value="1"/>
</dbReference>
<sequence length="350" mass="39222">MIDDKVSTVIYQEASITIQVQSHVSRALSARLSHIVYGTTGPRYRQLSAPKRSQQLANPYVFLLYVGTQLAGLYCLAARQVSVASGNASAYYGRYLAVLSGFQGKGLGKLLKEQALAYIATQQKKPYLFYSYIETSNTRSTQISQGAGFTQLGRAEPLLFSRSSPRRAASFMQLPDAEKATMSHLLAETYASHGLVDLTHLYHEDHYYVLKEKNTILAGIQVYPIEWDFVQMPGLSGWMALHVLPRFSSFRPHQHRLVSLDAAYVKPGHAAQLTTLLTSVLSHFEVTSALWMLDVHSPFYALLQAMDLGWLSRFKQRILTDILVKPVGLDRQDLLAYEGQPLYLSAFDYS</sequence>
<dbReference type="RefSeq" id="WP_143017493.1">
    <property type="nucleotide sequence ID" value="NZ_FNFO01000015.1"/>
</dbReference>
<gene>
    <name evidence="2" type="ORF">SAMN05421823_11585</name>
</gene>
<dbReference type="Pfam" id="PF00583">
    <property type="entry name" value="Acetyltransf_1"/>
    <property type="match status" value="1"/>
</dbReference>
<dbReference type="OrthoDB" id="928069at2"/>
<organism evidence="2 3">
    <name type="scientific">Catalinimonas alkaloidigena</name>
    <dbReference type="NCBI Taxonomy" id="1075417"/>
    <lineage>
        <taxon>Bacteria</taxon>
        <taxon>Pseudomonadati</taxon>
        <taxon>Bacteroidota</taxon>
        <taxon>Cytophagia</taxon>
        <taxon>Cytophagales</taxon>
        <taxon>Catalimonadaceae</taxon>
        <taxon>Catalinimonas</taxon>
    </lineage>
</organism>
<dbReference type="InterPro" id="IPR000182">
    <property type="entry name" value="GNAT_dom"/>
</dbReference>
<dbReference type="SUPFAM" id="SSF55729">
    <property type="entry name" value="Acyl-CoA N-acyltransferases (Nat)"/>
    <property type="match status" value="1"/>
</dbReference>
<dbReference type="STRING" id="1075417.SAMN05421823_11585"/>
<dbReference type="AlphaFoldDB" id="A0A1G9U4B0"/>
<accession>A0A1G9U4B0</accession>
<reference evidence="2 3" key="1">
    <citation type="submission" date="2016-10" db="EMBL/GenBank/DDBJ databases">
        <authorList>
            <person name="de Groot N.N."/>
        </authorList>
    </citation>
    <scope>NUCLEOTIDE SEQUENCE [LARGE SCALE GENOMIC DNA]</scope>
    <source>
        <strain evidence="2 3">DSM 25186</strain>
    </source>
</reference>
<protein>
    <recommendedName>
        <fullName evidence="1">N-acetyltransferase domain-containing protein</fullName>
    </recommendedName>
</protein>
<proteinExistence type="predicted"/>
<name>A0A1G9U4B0_9BACT</name>
<dbReference type="InterPro" id="IPR016181">
    <property type="entry name" value="Acyl_CoA_acyltransferase"/>
</dbReference>
<feature type="domain" description="N-acetyltransferase" evidence="1">
    <location>
        <begin position="54"/>
        <end position="141"/>
    </location>
</feature>
<evidence type="ECO:0000259" key="1">
    <source>
        <dbReference type="Pfam" id="PF00583"/>
    </source>
</evidence>
<evidence type="ECO:0000313" key="2">
    <source>
        <dbReference type="EMBL" id="SDM54850.1"/>
    </source>
</evidence>
<evidence type="ECO:0000313" key="3">
    <source>
        <dbReference type="Proteomes" id="UP000198510"/>
    </source>
</evidence>
<dbReference type="GO" id="GO:0016747">
    <property type="term" value="F:acyltransferase activity, transferring groups other than amino-acyl groups"/>
    <property type="evidence" value="ECO:0007669"/>
    <property type="project" value="InterPro"/>
</dbReference>